<reference evidence="1 2" key="1">
    <citation type="submission" date="2017-12" db="EMBL/GenBank/DDBJ databases">
        <title>Legionella sainthelensi LA01-117, whole genome sequence of a clinical isolate from New Zealand.</title>
        <authorList>
            <person name="Cree S.L."/>
            <person name="Slow S."/>
            <person name="Kennedy M.A."/>
            <person name="Murdoch D.R."/>
            <person name="Biggs P.J."/>
            <person name="Anderson T."/>
        </authorList>
    </citation>
    <scope>NUCLEOTIDE SEQUENCE [LARGE SCALE GENOMIC DNA]</scope>
    <source>
        <strain evidence="1 2">LA01-117</strain>
    </source>
</reference>
<dbReference type="KEGG" id="lsh:CAB17_12685"/>
<evidence type="ECO:0000313" key="1">
    <source>
        <dbReference type="EMBL" id="AUH72802.1"/>
    </source>
</evidence>
<name>A0A2H5FMP0_9GAMM</name>
<protein>
    <submittedName>
        <fullName evidence="1">DUF4949 domain-containing protein</fullName>
    </submittedName>
</protein>
<dbReference type="RefSeq" id="WP_101900406.1">
    <property type="nucleotide sequence ID" value="NZ_CP025491.2"/>
</dbReference>
<organism evidence="1 2">
    <name type="scientific">Legionella sainthelensi</name>
    <dbReference type="NCBI Taxonomy" id="28087"/>
    <lineage>
        <taxon>Bacteria</taxon>
        <taxon>Pseudomonadati</taxon>
        <taxon>Pseudomonadota</taxon>
        <taxon>Gammaproteobacteria</taxon>
        <taxon>Legionellales</taxon>
        <taxon>Legionellaceae</taxon>
        <taxon>Legionella</taxon>
    </lineage>
</organism>
<gene>
    <name evidence="1" type="ORF">CAB17_12685</name>
</gene>
<dbReference type="EMBL" id="CP025491">
    <property type="protein sequence ID" value="AUH72802.1"/>
    <property type="molecule type" value="Genomic_DNA"/>
</dbReference>
<keyword evidence="2" id="KW-1185">Reference proteome</keyword>
<dbReference type="Pfam" id="PF16307">
    <property type="entry name" value="DUF4949"/>
    <property type="match status" value="1"/>
</dbReference>
<dbReference type="AlphaFoldDB" id="A0A2H5FMP0"/>
<sequence>MKFRAKLFSFTLASILTGSVFSVQFECPKIEVIKTEDFLFAEKIKENFYLTYNISKFETDSYWVFVLRPIEAETANKAKHRANEVLSKMYEQGVFMEEDGESFCQYPTGDNTLLARAAPENLLSTM</sequence>
<dbReference type="InterPro" id="IPR032540">
    <property type="entry name" value="DUF4949"/>
</dbReference>
<evidence type="ECO:0000313" key="2">
    <source>
        <dbReference type="Proteomes" id="UP000234343"/>
    </source>
</evidence>
<accession>A0A2H5FMP0</accession>
<dbReference type="Proteomes" id="UP000234343">
    <property type="component" value="Chromosome"/>
</dbReference>
<proteinExistence type="predicted"/>